<accession>A0A660SPK9</accession>
<organism evidence="4 5">
    <name type="scientific">candidate division TA06 bacterium</name>
    <dbReference type="NCBI Taxonomy" id="2250710"/>
    <lineage>
        <taxon>Bacteria</taxon>
        <taxon>Bacteria division TA06</taxon>
    </lineage>
</organism>
<dbReference type="GO" id="GO:0050570">
    <property type="term" value="F:4-hydroxythreonine-4-phosphate dehydrogenase activity"/>
    <property type="evidence" value="ECO:0007669"/>
    <property type="project" value="UniProtKB-EC"/>
</dbReference>
<protein>
    <submittedName>
        <fullName evidence="4">4-hydroxythreonine-4-phosphate dehydrogenase PdxA</fullName>
        <ecNumber evidence="4">1.1.1.262</ecNumber>
    </submittedName>
</protein>
<sequence>MSTYKPRIAITCGDPAGIGPEVLVKALSDKRIYGQITPIVIGPERYFVNLSDSLNIELPEYIIMKRGMMVEETGKMHLLDVPAHQMIIPGKVSDIAGKIAYKAIIISYSVIMEYHIADAVVTAPINKYSMNLSGHHYAGHTELYSELSGKKVVMMMVHNNFRVALVTNHIAIKDVSAFISPKLIFEKLKLTNEALIRLFNIKNPKIAVVSLNPHASDNGLFGNEEKNKIIPGITLAKDYDINIDGPFSPDTVYLRRNQYDAILAMYHDQAMIPFKLLSFNKGVNVTLGLPIIRTSPDHGTAFDIAGKGVADPESMIQAILIAKEMIQNSRI</sequence>
<keyword evidence="3" id="KW-0520">NAD</keyword>
<evidence type="ECO:0000256" key="3">
    <source>
        <dbReference type="ARBA" id="ARBA00023027"/>
    </source>
</evidence>
<dbReference type="InterPro" id="IPR005255">
    <property type="entry name" value="PdxA_fam"/>
</dbReference>
<dbReference type="Pfam" id="PF04166">
    <property type="entry name" value="PdxA"/>
    <property type="match status" value="1"/>
</dbReference>
<reference evidence="4 5" key="1">
    <citation type="submission" date="2018-06" db="EMBL/GenBank/DDBJ databases">
        <title>Extensive metabolic versatility and redundancy in microbially diverse, dynamic hydrothermal sediments.</title>
        <authorList>
            <person name="Dombrowski N."/>
            <person name="Teske A."/>
            <person name="Baker B.J."/>
        </authorList>
    </citation>
    <scope>NUCLEOTIDE SEQUENCE [LARGE SCALE GENOMIC DNA]</scope>
    <source>
        <strain evidence="4">B10_G13</strain>
    </source>
</reference>
<dbReference type="NCBIfam" id="TIGR00557">
    <property type="entry name" value="pdxA"/>
    <property type="match status" value="1"/>
</dbReference>
<dbReference type="GO" id="GO:0046872">
    <property type="term" value="F:metal ion binding"/>
    <property type="evidence" value="ECO:0007669"/>
    <property type="project" value="UniProtKB-KW"/>
</dbReference>
<dbReference type="AlphaFoldDB" id="A0A660SPK9"/>
<name>A0A660SPK9_UNCT6</name>
<dbReference type="PANTHER" id="PTHR30004">
    <property type="entry name" value="4-HYDROXYTHREONINE-4-PHOSPHATE DEHYDROGENASE"/>
    <property type="match status" value="1"/>
</dbReference>
<evidence type="ECO:0000256" key="1">
    <source>
        <dbReference type="ARBA" id="ARBA00022723"/>
    </source>
</evidence>
<comment type="caution">
    <text evidence="4">The sequence shown here is derived from an EMBL/GenBank/DDBJ whole genome shotgun (WGS) entry which is preliminary data.</text>
</comment>
<dbReference type="EMBL" id="QNBD01000003">
    <property type="protein sequence ID" value="RKX72663.1"/>
    <property type="molecule type" value="Genomic_DNA"/>
</dbReference>
<proteinExistence type="predicted"/>
<dbReference type="SUPFAM" id="SSF53659">
    <property type="entry name" value="Isocitrate/Isopropylmalate dehydrogenase-like"/>
    <property type="match status" value="1"/>
</dbReference>
<keyword evidence="2 4" id="KW-0560">Oxidoreductase</keyword>
<dbReference type="Gene3D" id="3.40.718.10">
    <property type="entry name" value="Isopropylmalate Dehydrogenase"/>
    <property type="match status" value="1"/>
</dbReference>
<keyword evidence="1" id="KW-0479">Metal-binding</keyword>
<dbReference type="Proteomes" id="UP000271125">
    <property type="component" value="Unassembled WGS sequence"/>
</dbReference>
<evidence type="ECO:0000313" key="4">
    <source>
        <dbReference type="EMBL" id="RKX72663.1"/>
    </source>
</evidence>
<evidence type="ECO:0000313" key="5">
    <source>
        <dbReference type="Proteomes" id="UP000271125"/>
    </source>
</evidence>
<dbReference type="GO" id="GO:0051287">
    <property type="term" value="F:NAD binding"/>
    <property type="evidence" value="ECO:0007669"/>
    <property type="project" value="InterPro"/>
</dbReference>
<dbReference type="EC" id="1.1.1.262" evidence="4"/>
<evidence type="ECO:0000256" key="2">
    <source>
        <dbReference type="ARBA" id="ARBA00023002"/>
    </source>
</evidence>
<gene>
    <name evidence="4" type="primary">pdxA</name>
    <name evidence="4" type="ORF">DRP43_00120</name>
</gene>
<dbReference type="PANTHER" id="PTHR30004:SF6">
    <property type="entry name" value="D-THREONATE 4-PHOSPHATE DEHYDROGENASE"/>
    <property type="match status" value="1"/>
</dbReference>